<dbReference type="Gene3D" id="3.40.50.1010">
    <property type="entry name" value="5'-nuclease"/>
    <property type="match status" value="1"/>
</dbReference>
<evidence type="ECO:0000313" key="2">
    <source>
        <dbReference type="EMBL" id="SHI63475.1"/>
    </source>
</evidence>
<protein>
    <submittedName>
        <fullName evidence="2">Predicted nucleic acid-binding protein, contains PIN domain</fullName>
    </submittedName>
</protein>
<dbReference type="STRING" id="1121432.SAMN02745219_00730"/>
<dbReference type="RefSeq" id="WP_072867409.1">
    <property type="nucleotide sequence ID" value="NZ_FQZM01000008.1"/>
</dbReference>
<organism evidence="2 3">
    <name type="scientific">Desulfofundulus thermosubterraneus DSM 16057</name>
    <dbReference type="NCBI Taxonomy" id="1121432"/>
    <lineage>
        <taxon>Bacteria</taxon>
        <taxon>Bacillati</taxon>
        <taxon>Bacillota</taxon>
        <taxon>Clostridia</taxon>
        <taxon>Eubacteriales</taxon>
        <taxon>Peptococcaceae</taxon>
        <taxon>Desulfofundulus</taxon>
    </lineage>
</organism>
<name>A0A1M6CQV6_9FIRM</name>
<reference evidence="3" key="1">
    <citation type="submission" date="2016-11" db="EMBL/GenBank/DDBJ databases">
        <authorList>
            <person name="Varghese N."/>
            <person name="Submissions S."/>
        </authorList>
    </citation>
    <scope>NUCLEOTIDE SEQUENCE [LARGE SCALE GENOMIC DNA]</scope>
    <source>
        <strain evidence="3">DSM 16057</strain>
    </source>
</reference>
<dbReference type="AlphaFoldDB" id="A0A1M6CQV6"/>
<evidence type="ECO:0000313" key="3">
    <source>
        <dbReference type="Proteomes" id="UP000184529"/>
    </source>
</evidence>
<proteinExistence type="predicted"/>
<dbReference type="Proteomes" id="UP000184529">
    <property type="component" value="Unassembled WGS sequence"/>
</dbReference>
<keyword evidence="3" id="KW-1185">Reference proteome</keyword>
<dbReference type="SUPFAM" id="SSF88723">
    <property type="entry name" value="PIN domain-like"/>
    <property type="match status" value="1"/>
</dbReference>
<dbReference type="InterPro" id="IPR002716">
    <property type="entry name" value="PIN_dom"/>
</dbReference>
<feature type="domain" description="PIN" evidence="1">
    <location>
        <begin position="5"/>
        <end position="114"/>
    </location>
</feature>
<gene>
    <name evidence="2" type="ORF">SAMN02745219_00730</name>
</gene>
<dbReference type="InterPro" id="IPR029060">
    <property type="entry name" value="PIN-like_dom_sf"/>
</dbReference>
<dbReference type="OrthoDB" id="1806926at2"/>
<evidence type="ECO:0000259" key="1">
    <source>
        <dbReference type="Pfam" id="PF13470"/>
    </source>
</evidence>
<accession>A0A1M6CQV6</accession>
<dbReference type="EMBL" id="FQZM01000008">
    <property type="protein sequence ID" value="SHI63475.1"/>
    <property type="molecule type" value="Genomic_DNA"/>
</dbReference>
<sequence length="148" mass="16425">MKQIKVFLDSSVIIAGLASRTGGSHEVLALVELGIITPYVSETVVSEVFRNLQKKLPGCMDHFYTLFKALPLKMADPDDYDLERVKSLINEKDAPTMAAAMTAKVDWLLSLDKHFLNEDWEGKVDFAAGTPGDFLQELVSLLKKDLPV</sequence>
<dbReference type="Pfam" id="PF13470">
    <property type="entry name" value="PIN_3"/>
    <property type="match status" value="1"/>
</dbReference>